<dbReference type="RefSeq" id="WP_155087695.1">
    <property type="nucleotide sequence ID" value="NZ_WJYA01000002.1"/>
</dbReference>
<evidence type="ECO:0000256" key="11">
    <source>
        <dbReference type="RuleBase" id="RU003658"/>
    </source>
</evidence>
<dbReference type="UniPathway" id="UPA00031">
    <property type="reaction ID" value="UER00009"/>
</dbReference>
<accession>A0A7K1GB68</accession>
<dbReference type="InterPro" id="IPR011060">
    <property type="entry name" value="RibuloseP-bd_barrel"/>
</dbReference>
<evidence type="ECO:0000256" key="6">
    <source>
        <dbReference type="ARBA" id="ARBA00022605"/>
    </source>
</evidence>
<comment type="caution">
    <text evidence="12">The sequence shown here is derived from an EMBL/GenBank/DDBJ whole genome shotgun (WGS) entry which is preliminary data.</text>
</comment>
<comment type="similarity">
    <text evidence="4 9 10">Belongs to the HisA/HisF family.</text>
</comment>
<keyword evidence="7 9" id="KW-0368">Histidine biosynthesis</keyword>
<comment type="catalytic activity">
    <reaction evidence="1 9 11">
        <text>1-(5-phospho-beta-D-ribosyl)-5-[(5-phospho-beta-D-ribosylamino)methylideneamino]imidazole-4-carboxamide = 5-[(5-phospho-1-deoxy-D-ribulos-1-ylimino)methylamino]-1-(5-phospho-beta-D-ribosyl)imidazole-4-carboxamide</text>
        <dbReference type="Rhea" id="RHEA:15469"/>
        <dbReference type="ChEBI" id="CHEBI:58435"/>
        <dbReference type="ChEBI" id="CHEBI:58525"/>
        <dbReference type="EC" id="5.3.1.16"/>
    </reaction>
</comment>
<feature type="active site" description="Proton acceptor" evidence="9">
    <location>
        <position position="8"/>
    </location>
</feature>
<keyword evidence="13" id="KW-1185">Reference proteome</keyword>
<dbReference type="InterPro" id="IPR013785">
    <property type="entry name" value="Aldolase_TIM"/>
</dbReference>
<dbReference type="EC" id="5.3.1.16" evidence="9 11"/>
<dbReference type="GO" id="GO:0000162">
    <property type="term" value="P:L-tryptophan biosynthetic process"/>
    <property type="evidence" value="ECO:0007669"/>
    <property type="project" value="TreeGrafter"/>
</dbReference>
<dbReference type="CDD" id="cd04732">
    <property type="entry name" value="HisA"/>
    <property type="match status" value="1"/>
</dbReference>
<evidence type="ECO:0000256" key="8">
    <source>
        <dbReference type="ARBA" id="ARBA00023235"/>
    </source>
</evidence>
<comment type="subcellular location">
    <subcellularLocation>
        <location evidence="2 9 11">Cytoplasm</location>
    </subcellularLocation>
</comment>
<dbReference type="SUPFAM" id="SSF51366">
    <property type="entry name" value="Ribulose-phoshate binding barrel"/>
    <property type="match status" value="1"/>
</dbReference>
<dbReference type="NCBIfam" id="TIGR00007">
    <property type="entry name" value="1-(5-phosphoribosyl)-5-[(5-phosphoribosylamino)methylideneamino]imidazole-4-carboxamide isomerase"/>
    <property type="match status" value="1"/>
</dbReference>
<dbReference type="PANTHER" id="PTHR43090:SF2">
    <property type="entry name" value="1-(5-PHOSPHORIBOSYL)-5-[(5-PHOSPHORIBOSYLAMINO)METHYLIDENEAMINO] IMIDAZOLE-4-CARBOXAMIDE ISOMERASE"/>
    <property type="match status" value="1"/>
</dbReference>
<keyword evidence="8 9" id="KW-0413">Isomerase</keyword>
<sequence>MRIIPAIDIIDGKCVRLTKGDFDTKKIYNENPLEVAKAFEASGIEYLHLVDLDGAKAKHIVNYKVLEQIASKTTLKIDFGGGLKSNEDLNIAFNCGARQITGGSIAVDDRETFEGWLSKYGPQKIILGADSNDGKIAINGWQDNSKEEVVSFIKDYQRKRIKYVICTDISKDGMLEGPSLNLYKTIITECSNSSGAQSIKLIASGGVSGIKDLEDLEAIGCEGVIIGKAIYENRISLKELENFIINN</sequence>
<dbReference type="Gene3D" id="3.20.20.70">
    <property type="entry name" value="Aldolase class I"/>
    <property type="match status" value="1"/>
</dbReference>
<evidence type="ECO:0000256" key="3">
    <source>
        <dbReference type="ARBA" id="ARBA00005133"/>
    </source>
</evidence>
<feature type="active site" description="Proton donor" evidence="9">
    <location>
        <position position="130"/>
    </location>
</feature>
<dbReference type="InterPro" id="IPR023016">
    <property type="entry name" value="HisA/PriA"/>
</dbReference>
<dbReference type="GO" id="GO:0003949">
    <property type="term" value="F:1-(5-phosphoribosyl)-5-[(5-phosphoribosylamino)methylideneamino]imidazole-4-carboxamide isomerase activity"/>
    <property type="evidence" value="ECO:0007669"/>
    <property type="project" value="UniProtKB-UniRule"/>
</dbReference>
<name>A0A7K1GB68_9FLAO</name>
<dbReference type="Proteomes" id="UP000447545">
    <property type="component" value="Unassembled WGS sequence"/>
</dbReference>
<evidence type="ECO:0000256" key="4">
    <source>
        <dbReference type="ARBA" id="ARBA00009667"/>
    </source>
</evidence>
<evidence type="ECO:0000256" key="5">
    <source>
        <dbReference type="ARBA" id="ARBA00022490"/>
    </source>
</evidence>
<dbReference type="Pfam" id="PF00977">
    <property type="entry name" value="His_biosynth"/>
    <property type="match status" value="1"/>
</dbReference>
<keyword evidence="6 9" id="KW-0028">Amino-acid biosynthesis</keyword>
<evidence type="ECO:0000256" key="1">
    <source>
        <dbReference type="ARBA" id="ARBA00000901"/>
    </source>
</evidence>
<dbReference type="InterPro" id="IPR044524">
    <property type="entry name" value="Isoase_HisA-like"/>
</dbReference>
<evidence type="ECO:0000313" key="13">
    <source>
        <dbReference type="Proteomes" id="UP000447545"/>
    </source>
</evidence>
<protein>
    <recommendedName>
        <fullName evidence="9 11">1-(5-phosphoribosyl)-5-[(5-phosphoribosylamino)methylideneamino] imidazole-4-carboxamide isomerase</fullName>
        <ecNumber evidence="9 11">5.3.1.16</ecNumber>
    </recommendedName>
    <alternativeName>
        <fullName evidence="9">Phosphoribosylformimino-5-aminoimidazole carboxamide ribotide isomerase</fullName>
    </alternativeName>
</protein>
<keyword evidence="5 9" id="KW-0963">Cytoplasm</keyword>
<dbReference type="GO" id="GO:0000105">
    <property type="term" value="P:L-histidine biosynthetic process"/>
    <property type="evidence" value="ECO:0007669"/>
    <property type="project" value="UniProtKB-UniRule"/>
</dbReference>
<dbReference type="EMBL" id="WJYA01000002">
    <property type="protein sequence ID" value="MTE25618.1"/>
    <property type="molecule type" value="Genomic_DNA"/>
</dbReference>
<dbReference type="FunFam" id="3.20.20.70:FF:000009">
    <property type="entry name" value="1-(5-phosphoribosyl)-5-[(5-phosphoribosylamino)methylideneamino] imidazole-4-carboxamide isomerase"/>
    <property type="match status" value="1"/>
</dbReference>
<organism evidence="12 13">
    <name type="scientific">Winogradskyella ouciana</name>
    <dbReference type="NCBI Taxonomy" id="2608631"/>
    <lineage>
        <taxon>Bacteria</taxon>
        <taxon>Pseudomonadati</taxon>
        <taxon>Bacteroidota</taxon>
        <taxon>Flavobacteriia</taxon>
        <taxon>Flavobacteriales</taxon>
        <taxon>Flavobacteriaceae</taxon>
        <taxon>Winogradskyella</taxon>
    </lineage>
</organism>
<dbReference type="PANTHER" id="PTHR43090">
    <property type="entry name" value="1-(5-PHOSPHORIBOSYL)-5-[(5-PHOSPHORIBOSYLAMINO)METHYLIDENEAMINO] IMIDAZOLE-4-CARBOXAMIDE ISOMERASE"/>
    <property type="match status" value="1"/>
</dbReference>
<evidence type="ECO:0000313" key="12">
    <source>
        <dbReference type="EMBL" id="MTE25618.1"/>
    </source>
</evidence>
<evidence type="ECO:0000256" key="9">
    <source>
        <dbReference type="HAMAP-Rule" id="MF_01014"/>
    </source>
</evidence>
<dbReference type="InterPro" id="IPR006062">
    <property type="entry name" value="His_biosynth"/>
</dbReference>
<dbReference type="InterPro" id="IPR006063">
    <property type="entry name" value="HisA_bact_arch"/>
</dbReference>
<gene>
    <name evidence="9 12" type="primary">hisA</name>
    <name evidence="12" type="ORF">F1003_01635</name>
</gene>
<reference evidence="12 13" key="1">
    <citation type="submission" date="2019-11" db="EMBL/GenBank/DDBJ databases">
        <title>Winogradskyella ouciana sp. nov., isolated from the hadal seawater of the Mariana Trench.</title>
        <authorList>
            <person name="Liu R."/>
        </authorList>
    </citation>
    <scope>NUCLEOTIDE SEQUENCE [LARGE SCALE GENOMIC DNA]</scope>
    <source>
        <strain evidence="12 13">ZXX205</strain>
    </source>
</reference>
<evidence type="ECO:0000256" key="10">
    <source>
        <dbReference type="RuleBase" id="RU003657"/>
    </source>
</evidence>
<dbReference type="AlphaFoldDB" id="A0A7K1GB68"/>
<dbReference type="GO" id="GO:0005737">
    <property type="term" value="C:cytoplasm"/>
    <property type="evidence" value="ECO:0007669"/>
    <property type="project" value="UniProtKB-SubCell"/>
</dbReference>
<proteinExistence type="inferred from homology"/>
<dbReference type="HAMAP" id="MF_01014">
    <property type="entry name" value="HisA"/>
    <property type="match status" value="1"/>
</dbReference>
<evidence type="ECO:0000256" key="2">
    <source>
        <dbReference type="ARBA" id="ARBA00004496"/>
    </source>
</evidence>
<evidence type="ECO:0000256" key="7">
    <source>
        <dbReference type="ARBA" id="ARBA00023102"/>
    </source>
</evidence>
<comment type="pathway">
    <text evidence="3 9 11">Amino-acid biosynthesis; L-histidine biosynthesis; L-histidine from 5-phospho-alpha-D-ribose 1-diphosphate: step 4/9.</text>
</comment>